<organism evidence="1 2">
    <name type="scientific">Danio rerio</name>
    <name type="common">Zebrafish</name>
    <name type="synonym">Brachydanio rerio</name>
    <dbReference type="NCBI Taxonomy" id="7955"/>
    <lineage>
        <taxon>Eukaryota</taxon>
        <taxon>Metazoa</taxon>
        <taxon>Chordata</taxon>
        <taxon>Craniata</taxon>
        <taxon>Vertebrata</taxon>
        <taxon>Euteleostomi</taxon>
        <taxon>Actinopterygii</taxon>
        <taxon>Neopterygii</taxon>
        <taxon>Teleostei</taxon>
        <taxon>Ostariophysi</taxon>
        <taxon>Cypriniformes</taxon>
        <taxon>Danionidae</taxon>
        <taxon>Danioninae</taxon>
        <taxon>Danio</taxon>
    </lineage>
</organism>
<sequence>MEPQLSSNKEETESETAIEKSAGQSTASSPCRASRGRGDGCFNTEVTCPPETNGAATSATGSGRVLRDRSTRTIPVWRQTDISEDLAEVSRDASGNRRRKAKCPRRRKSPAAAAASSDAGKDSGGDCDLLDDVEKKEEESMDDDVVEEEECPFVDDPKDENYRPQSNSEGEETISSDEDVPFRDDLNDQSYDPKDFSKSKRRPHTRLKEKKDKPTVQETPTEQETEIKTEGGETTEEQTRAEVEEGAEPPRKGRRRKDDKSPRLPKRRKKPPVQYVRCEMEGCGTVLAHPRYLQHHIKYQHLMKKKYVCPHPTCGRLFRLQKQLLRHAKHHTDQRDYICEFCARAFKSSHNLAVHRMIHTGEKPLQCEICGFTCRQKASLNWHMKKHDADATYQFSCSICGKKFEKKDSVVAHKAKSHPEVLIAEALAANAGALITTPAGVTTLLETNTGSGQTEQGVSETRGSSTVPAGQVAPVTHVGPVMVVDQNHPLHSMQVPVTLALSSTEENNTPLQQTSSHSLQMPLQFVSSPVSQQQQQQIQQHPLHPSVTSISQQATLVQQLPVQSYSQQSPIVHMAFRALPQQQLPMVSVAQQMPLQTTQSHQNQALPRPSSHHQAPNTPLLSQNLPKALSDCRSGLGFRSDPSSSSSTSTQSSITPSETRQVIWEADGTNENGAGDWVAGGEGEEQSITDSSGNQIQRVLLQ</sequence>
<reference evidence="2" key="1">
    <citation type="submission" date="2025-08" db="UniProtKB">
        <authorList>
            <consortium name="RefSeq"/>
        </authorList>
    </citation>
    <scope>IDENTIFICATION</scope>
    <source>
        <strain evidence="2">Tuebingen</strain>
        <tissue evidence="2">Fibroblasts and whole tissue</tissue>
    </source>
</reference>
<keyword evidence="1" id="KW-1185">Reference proteome</keyword>
<proteinExistence type="predicted"/>
<evidence type="ECO:0000313" key="2">
    <source>
        <dbReference type="RefSeq" id="XP_073808937.1"/>
    </source>
</evidence>
<dbReference type="RefSeq" id="XP_073808937.1">
    <property type="nucleotide sequence ID" value="XM_073952836.1"/>
</dbReference>
<name>A0AC58JR27_DANRE</name>
<protein>
    <submittedName>
        <fullName evidence="2">Uncharacterized protein zfp91 isoform X8</fullName>
    </submittedName>
</protein>
<evidence type="ECO:0000313" key="1">
    <source>
        <dbReference type="Proteomes" id="UP000000437"/>
    </source>
</evidence>
<dbReference type="Proteomes" id="UP000000437">
    <property type="component" value="Chromosome 1"/>
</dbReference>
<accession>A0AC58JR27</accession>
<gene>
    <name evidence="2" type="primary">zfp91</name>
</gene>